<feature type="transmembrane region" description="Helical" evidence="7">
    <location>
        <begin position="313"/>
        <end position="336"/>
    </location>
</feature>
<dbReference type="GO" id="GO:0005886">
    <property type="term" value="C:plasma membrane"/>
    <property type="evidence" value="ECO:0007669"/>
    <property type="project" value="UniProtKB-SubCell"/>
</dbReference>
<protein>
    <recommendedName>
        <fullName evidence="10">Polysaccharide biosynthesis protein</fullName>
    </recommendedName>
</protein>
<evidence type="ECO:0000256" key="1">
    <source>
        <dbReference type="ARBA" id="ARBA00004651"/>
    </source>
</evidence>
<feature type="transmembrane region" description="Helical" evidence="7">
    <location>
        <begin position="12"/>
        <end position="33"/>
    </location>
</feature>
<comment type="caution">
    <text evidence="8">The sequence shown here is derived from an EMBL/GenBank/DDBJ whole genome shotgun (WGS) entry which is preliminary data.</text>
</comment>
<dbReference type="Pfam" id="PF13440">
    <property type="entry name" value="Polysacc_synt_3"/>
    <property type="match status" value="1"/>
</dbReference>
<proteinExistence type="inferred from homology"/>
<dbReference type="Proteomes" id="UP000012043">
    <property type="component" value="Unassembled WGS sequence"/>
</dbReference>
<dbReference type="AlphaFoldDB" id="J1QFF2"/>
<dbReference type="PATRIC" id="fig|1197174.4.peg.2987"/>
<gene>
    <name evidence="8" type="ORF">AEST_30550</name>
</gene>
<dbReference type="RefSeq" id="WP_008610088.1">
    <property type="nucleotide sequence ID" value="NZ_ALAB01000039.1"/>
</dbReference>
<dbReference type="PANTHER" id="PTHR30250">
    <property type="entry name" value="PST FAMILY PREDICTED COLANIC ACID TRANSPORTER"/>
    <property type="match status" value="1"/>
</dbReference>
<feature type="transmembrane region" description="Helical" evidence="7">
    <location>
        <begin position="281"/>
        <end position="301"/>
    </location>
</feature>
<dbReference type="InterPro" id="IPR050833">
    <property type="entry name" value="Poly_Biosynth_Transport"/>
</dbReference>
<keyword evidence="3" id="KW-1003">Cell membrane</keyword>
<feature type="transmembrane region" description="Helical" evidence="7">
    <location>
        <begin position="438"/>
        <end position="460"/>
    </location>
</feature>
<organism evidence="8 9">
    <name type="scientific">Alishewanella aestuarii B11</name>
    <dbReference type="NCBI Taxonomy" id="1197174"/>
    <lineage>
        <taxon>Bacteria</taxon>
        <taxon>Pseudomonadati</taxon>
        <taxon>Pseudomonadota</taxon>
        <taxon>Gammaproteobacteria</taxon>
        <taxon>Alteromonadales</taxon>
        <taxon>Alteromonadaceae</taxon>
        <taxon>Alishewanella</taxon>
    </lineage>
</organism>
<feature type="transmembrane region" description="Helical" evidence="7">
    <location>
        <begin position="376"/>
        <end position="394"/>
    </location>
</feature>
<keyword evidence="6 7" id="KW-0472">Membrane</keyword>
<dbReference type="PANTHER" id="PTHR30250:SF10">
    <property type="entry name" value="LIPOPOLYSACCHARIDE BIOSYNTHESIS PROTEIN WZXC"/>
    <property type="match status" value="1"/>
</dbReference>
<evidence type="ECO:0008006" key="10">
    <source>
        <dbReference type="Google" id="ProtNLM"/>
    </source>
</evidence>
<evidence type="ECO:0000313" key="9">
    <source>
        <dbReference type="Proteomes" id="UP000012043"/>
    </source>
</evidence>
<feature type="transmembrane region" description="Helical" evidence="7">
    <location>
        <begin position="348"/>
        <end position="370"/>
    </location>
</feature>
<dbReference type="EMBL" id="ALAB01000039">
    <property type="protein sequence ID" value="EJI84221.1"/>
    <property type="molecule type" value="Genomic_DNA"/>
</dbReference>
<evidence type="ECO:0000313" key="8">
    <source>
        <dbReference type="EMBL" id="EJI84221.1"/>
    </source>
</evidence>
<feature type="transmembrane region" description="Helical" evidence="7">
    <location>
        <begin position="144"/>
        <end position="166"/>
    </location>
</feature>
<feature type="transmembrane region" description="Helical" evidence="7">
    <location>
        <begin position="85"/>
        <end position="106"/>
    </location>
</feature>
<keyword evidence="4 7" id="KW-0812">Transmembrane</keyword>
<feature type="transmembrane region" description="Helical" evidence="7">
    <location>
        <begin position="172"/>
        <end position="191"/>
    </location>
</feature>
<evidence type="ECO:0000256" key="6">
    <source>
        <dbReference type="ARBA" id="ARBA00023136"/>
    </source>
</evidence>
<keyword evidence="5 7" id="KW-1133">Transmembrane helix</keyword>
<reference evidence="8 9" key="1">
    <citation type="journal article" date="2012" name="J. Bacteriol.">
        <title>Genome Sequence of Pectin-Degrading Alishewanella aestuarii Strain B11T, Isolated from Tidal Flat Sediment.</title>
        <authorList>
            <person name="Jung J."/>
            <person name="Choi S."/>
            <person name="Chun J."/>
            <person name="Park W."/>
        </authorList>
    </citation>
    <scope>NUCLEOTIDE SEQUENCE [LARGE SCALE GENOMIC DNA]</scope>
    <source>
        <strain evidence="8 9">B11</strain>
    </source>
</reference>
<evidence type="ECO:0000256" key="3">
    <source>
        <dbReference type="ARBA" id="ARBA00022475"/>
    </source>
</evidence>
<feature type="transmembrane region" description="Helical" evidence="7">
    <location>
        <begin position="401"/>
        <end position="423"/>
    </location>
</feature>
<feature type="transmembrane region" description="Helical" evidence="7">
    <location>
        <begin position="40"/>
        <end position="58"/>
    </location>
</feature>
<name>J1QFF2_9ALTE</name>
<comment type="subcellular location">
    <subcellularLocation>
        <location evidence="1">Cell membrane</location>
        <topology evidence="1">Multi-pass membrane protein</topology>
    </subcellularLocation>
</comment>
<evidence type="ECO:0000256" key="4">
    <source>
        <dbReference type="ARBA" id="ARBA00022692"/>
    </source>
</evidence>
<evidence type="ECO:0000256" key="7">
    <source>
        <dbReference type="SAM" id="Phobius"/>
    </source>
</evidence>
<evidence type="ECO:0000256" key="2">
    <source>
        <dbReference type="ARBA" id="ARBA00007430"/>
    </source>
</evidence>
<sequence>MSVSRGVLQSSAILALIQLFQKSLGFVSTLILARLLLPEHFGVVAMVMICLMLFENIADAGNEHYTLQKRELTAEDLHTAWSFDLLLKSGACLLLILLSPLLADYFRMPELQQTLQVASLVLPIKALQNPQLLQFARELNYRPVLLLSLLQKLLAFLVTVTLAWLYPSAWPVIIGALVSALVYSGGSYLVCHFKPRWQLQQLSAQWHFSKWIMLRGFIGFCRFQADNILVSRRFDTAALGGYNLLRELSILPAIALIIPCSQPLQAAIARDKTAEGYRLRLSLLLLLLLLLPITLFAMAYPALIVSTLLGSQWLSYSGLLVPFACFFLTFCLFDLLSNATLATGRSKLLFWFDLWSTLLVVALLVLIPTAALLEMARLRALIAILTTLALLLLLQRHCQFGLLRLALLTLPYLLLALGCWQLTELLIAERPTQPLLELALRISCYFSAYAITLILLTLALRHRILECQQLAQPLQQGFRWLRQRLAH</sequence>
<keyword evidence="9" id="KW-1185">Reference proteome</keyword>
<evidence type="ECO:0000256" key="5">
    <source>
        <dbReference type="ARBA" id="ARBA00022989"/>
    </source>
</evidence>
<comment type="similarity">
    <text evidence="2">Belongs to the polysaccharide synthase family.</text>
</comment>
<accession>J1QFF2</accession>